<dbReference type="InterPro" id="IPR011650">
    <property type="entry name" value="Peptidase_M20_dimer"/>
</dbReference>
<organism evidence="4 5">
    <name type="scientific">Cohnella abietis</name>
    <dbReference type="NCBI Taxonomy" id="2507935"/>
    <lineage>
        <taxon>Bacteria</taxon>
        <taxon>Bacillati</taxon>
        <taxon>Bacillota</taxon>
        <taxon>Bacilli</taxon>
        <taxon>Bacillales</taxon>
        <taxon>Paenibacillaceae</taxon>
        <taxon>Cohnella</taxon>
    </lineage>
</organism>
<keyword evidence="2" id="KW-0479">Metal-binding</keyword>
<dbReference type="Pfam" id="PF01546">
    <property type="entry name" value="Peptidase_M20"/>
    <property type="match status" value="1"/>
</dbReference>
<dbReference type="NCBIfam" id="TIGR01891">
    <property type="entry name" value="amidohydrolases"/>
    <property type="match status" value="1"/>
</dbReference>
<feature type="binding site" evidence="2">
    <location>
        <position position="141"/>
    </location>
    <ligand>
        <name>Mn(2+)</name>
        <dbReference type="ChEBI" id="CHEBI:29035"/>
        <label>2</label>
    </ligand>
</feature>
<dbReference type="Proteomes" id="UP000289856">
    <property type="component" value="Chromosome"/>
</dbReference>
<dbReference type="PANTHER" id="PTHR11014:SF63">
    <property type="entry name" value="METALLOPEPTIDASE, PUTATIVE (AFU_ORTHOLOGUE AFUA_6G09600)-RELATED"/>
    <property type="match status" value="1"/>
</dbReference>
<feature type="binding site" evidence="2">
    <location>
        <position position="107"/>
    </location>
    <ligand>
        <name>Mn(2+)</name>
        <dbReference type="ChEBI" id="CHEBI:29035"/>
        <label>2</label>
    </ligand>
</feature>
<accession>A0A3T1DBV6</accession>
<dbReference type="PANTHER" id="PTHR11014">
    <property type="entry name" value="PEPTIDASE M20 FAMILY MEMBER"/>
    <property type="match status" value="1"/>
</dbReference>
<dbReference type="GO" id="GO:0050118">
    <property type="term" value="F:N-acetyldiaminopimelate deacetylase activity"/>
    <property type="evidence" value="ECO:0007669"/>
    <property type="project" value="UniProtKB-ARBA"/>
</dbReference>
<dbReference type="AlphaFoldDB" id="A0A3T1DBV6"/>
<keyword evidence="5" id="KW-1185">Reference proteome</keyword>
<dbReference type="KEGG" id="cohn:KCTCHS21_49760"/>
<dbReference type="PIRSF" id="PIRSF005962">
    <property type="entry name" value="Pept_M20D_amidohydro"/>
    <property type="match status" value="1"/>
</dbReference>
<dbReference type="Gene3D" id="3.40.630.10">
    <property type="entry name" value="Zn peptidases"/>
    <property type="match status" value="1"/>
</dbReference>
<dbReference type="Pfam" id="PF07687">
    <property type="entry name" value="M20_dimer"/>
    <property type="match status" value="1"/>
</dbReference>
<dbReference type="GO" id="GO:0019877">
    <property type="term" value="P:diaminopimelate biosynthetic process"/>
    <property type="evidence" value="ECO:0007669"/>
    <property type="project" value="UniProtKB-ARBA"/>
</dbReference>
<evidence type="ECO:0000256" key="1">
    <source>
        <dbReference type="ARBA" id="ARBA00022801"/>
    </source>
</evidence>
<dbReference type="FunFam" id="3.30.70.360:FF:000001">
    <property type="entry name" value="N-acetyldiaminopimelate deacetylase"/>
    <property type="match status" value="1"/>
</dbReference>
<dbReference type="InterPro" id="IPR002933">
    <property type="entry name" value="Peptidase_M20"/>
</dbReference>
<evidence type="ECO:0000313" key="4">
    <source>
        <dbReference type="EMBL" id="BBI35577.1"/>
    </source>
</evidence>
<dbReference type="GO" id="GO:0046872">
    <property type="term" value="F:metal ion binding"/>
    <property type="evidence" value="ECO:0007669"/>
    <property type="project" value="UniProtKB-KW"/>
</dbReference>
<dbReference type="EMBL" id="AP019400">
    <property type="protein sequence ID" value="BBI35577.1"/>
    <property type="molecule type" value="Genomic_DNA"/>
</dbReference>
<feature type="binding site" evidence="2">
    <location>
        <position position="105"/>
    </location>
    <ligand>
        <name>Mn(2+)</name>
        <dbReference type="ChEBI" id="CHEBI:29035"/>
        <label>2</label>
    </ligand>
</feature>
<dbReference type="SUPFAM" id="SSF55031">
    <property type="entry name" value="Bacterial exopeptidase dimerisation domain"/>
    <property type="match status" value="1"/>
</dbReference>
<keyword evidence="1 4" id="KW-0378">Hydrolase</keyword>
<sequence length="394" mass="42716">MSLPARLAALADQWSERVIAWRRHLHQHPELSFQEWNTADFVEQTLRQFEGLEITRPTPTSVMATLRGARPGKVLALRADMDALPIQEDSGAPYSSLNDGVMHACGHDGHSAIMLGVAGLLSGEADKLSGEIRFLFQHAEEQPPGGARELVEAGVLAGVDRIFGGHLNSQLETGLISVAGGPIQASPDNFTITIHGTGGHAAAPHKTIDPIAVGVQVVQLLQHIVARETDPLAQRVISVTMFQSGSAYNVIPDQAVIGGTVRTFDPELRTQTYKRLQQLLQGVEMTHEVQIKLDYTYGYLPVINDELIALEVESAAVELFGSSNVIKAVPTMGGEDFSAYQQVVPGVFFDIGAGNKQAGIVYAHHHPKFNFDEAALTNAVRLFTYLAVKYVSEE</sequence>
<dbReference type="InterPro" id="IPR036264">
    <property type="entry name" value="Bact_exopeptidase_dim_dom"/>
</dbReference>
<evidence type="ECO:0000313" key="5">
    <source>
        <dbReference type="Proteomes" id="UP000289856"/>
    </source>
</evidence>
<protein>
    <submittedName>
        <fullName evidence="4">N-acyl-L-amino acid amidohydrolase</fullName>
    </submittedName>
</protein>
<dbReference type="RefSeq" id="WP_130614372.1">
    <property type="nucleotide sequence ID" value="NZ_AP019400.1"/>
</dbReference>
<feature type="binding site" evidence="2">
    <location>
        <position position="166"/>
    </location>
    <ligand>
        <name>Mn(2+)</name>
        <dbReference type="ChEBI" id="CHEBI:29035"/>
        <label>2</label>
    </ligand>
</feature>
<dbReference type="SUPFAM" id="SSF53187">
    <property type="entry name" value="Zn-dependent exopeptidases"/>
    <property type="match status" value="1"/>
</dbReference>
<name>A0A3T1DBV6_9BACL</name>
<dbReference type="InterPro" id="IPR017439">
    <property type="entry name" value="Amidohydrolase"/>
</dbReference>
<feature type="binding site" evidence="2">
    <location>
        <position position="365"/>
    </location>
    <ligand>
        <name>Mn(2+)</name>
        <dbReference type="ChEBI" id="CHEBI:29035"/>
        <label>2</label>
    </ligand>
</feature>
<dbReference type="Gene3D" id="3.30.70.360">
    <property type="match status" value="1"/>
</dbReference>
<evidence type="ECO:0000259" key="3">
    <source>
        <dbReference type="Pfam" id="PF07687"/>
    </source>
</evidence>
<reference evidence="4 5" key="1">
    <citation type="submission" date="2019-01" db="EMBL/GenBank/DDBJ databases">
        <title>Complete genome sequence of Cohnella hallensis HS21 isolated from Korean fir (Abies koreana) rhizospheric soil.</title>
        <authorList>
            <person name="Jiang L."/>
            <person name="Kang S.W."/>
            <person name="Kim S."/>
            <person name="Jung J."/>
            <person name="Kim C.Y."/>
            <person name="Kim D.H."/>
            <person name="Kim S.W."/>
            <person name="Lee J."/>
        </authorList>
    </citation>
    <scope>NUCLEOTIDE SEQUENCE [LARGE SCALE GENOMIC DNA]</scope>
    <source>
        <strain evidence="4 5">HS21</strain>
    </source>
</reference>
<dbReference type="OrthoDB" id="9776731at2"/>
<comment type="cofactor">
    <cofactor evidence="2">
        <name>Mn(2+)</name>
        <dbReference type="ChEBI" id="CHEBI:29035"/>
    </cofactor>
    <text evidence="2">The Mn(2+) ion enhances activity.</text>
</comment>
<feature type="domain" description="Peptidase M20 dimerisation" evidence="3">
    <location>
        <begin position="190"/>
        <end position="280"/>
    </location>
</feature>
<keyword evidence="2" id="KW-0464">Manganese</keyword>
<gene>
    <name evidence="4" type="primary">amaA_1</name>
    <name evidence="4" type="ORF">KCTCHS21_49760</name>
</gene>
<evidence type="ECO:0000256" key="2">
    <source>
        <dbReference type="PIRSR" id="PIRSR005962-1"/>
    </source>
</evidence>
<proteinExistence type="predicted"/>